<dbReference type="AlphaFoldDB" id="A0A1I7TRI3"/>
<dbReference type="GO" id="GO:0008270">
    <property type="term" value="F:zinc ion binding"/>
    <property type="evidence" value="ECO:0007669"/>
    <property type="project" value="UniProtKB-KW"/>
</dbReference>
<dbReference type="Proteomes" id="UP000095282">
    <property type="component" value="Unplaced"/>
</dbReference>
<keyword evidence="3" id="KW-0862">Zinc</keyword>
<evidence type="ECO:0000313" key="7">
    <source>
        <dbReference type="Proteomes" id="UP000095282"/>
    </source>
</evidence>
<dbReference type="PANTHER" id="PTHR22791">
    <property type="entry name" value="RING-TYPE DOMAIN-CONTAINING PROTEIN"/>
    <property type="match status" value="1"/>
</dbReference>
<proteinExistence type="predicted"/>
<dbReference type="Gene3D" id="3.30.40.10">
    <property type="entry name" value="Zinc/RING finger domain, C3HC4 (zinc finger)"/>
    <property type="match status" value="1"/>
</dbReference>
<dbReference type="Pfam" id="PF13445">
    <property type="entry name" value="zf-RING_UBOX"/>
    <property type="match status" value="1"/>
</dbReference>
<feature type="coiled-coil region" evidence="5">
    <location>
        <begin position="8"/>
        <end position="35"/>
    </location>
</feature>
<dbReference type="PROSITE" id="PS50089">
    <property type="entry name" value="ZF_RING_2"/>
    <property type="match status" value="1"/>
</dbReference>
<name>A0A1I7TRI3_9PELO</name>
<evidence type="ECO:0000259" key="6">
    <source>
        <dbReference type="PROSITE" id="PS50089"/>
    </source>
</evidence>
<dbReference type="WBParaSite" id="Csp11.Scaffold629.g11049.t1">
    <property type="protein sequence ID" value="Csp11.Scaffold629.g11049.t1"/>
    <property type="gene ID" value="Csp11.Scaffold629.g11049"/>
</dbReference>
<reference evidence="8" key="1">
    <citation type="submission" date="2016-11" db="UniProtKB">
        <authorList>
            <consortium name="WormBaseParasite"/>
        </authorList>
    </citation>
    <scope>IDENTIFICATION</scope>
</reference>
<feature type="domain" description="RING-type" evidence="6">
    <location>
        <begin position="55"/>
        <end position="96"/>
    </location>
</feature>
<accession>A0A1I7TRI3</accession>
<keyword evidence="7" id="KW-1185">Reference proteome</keyword>
<dbReference type="InterPro" id="IPR027370">
    <property type="entry name" value="Znf-RING_euk"/>
</dbReference>
<protein>
    <submittedName>
        <fullName evidence="8">RING-type domain-containing protein</fullName>
    </submittedName>
</protein>
<keyword evidence="5" id="KW-0175">Coiled coil</keyword>
<dbReference type="PANTHER" id="PTHR22791:SF6">
    <property type="entry name" value="RING-TYPE DOMAIN-CONTAINING PROTEIN"/>
    <property type="match status" value="1"/>
</dbReference>
<keyword evidence="2 4" id="KW-0863">Zinc-finger</keyword>
<dbReference type="SMART" id="SM00184">
    <property type="entry name" value="RING"/>
    <property type="match status" value="1"/>
</dbReference>
<evidence type="ECO:0000256" key="3">
    <source>
        <dbReference type="ARBA" id="ARBA00022833"/>
    </source>
</evidence>
<evidence type="ECO:0000256" key="5">
    <source>
        <dbReference type="SAM" id="Coils"/>
    </source>
</evidence>
<dbReference type="GO" id="GO:0016567">
    <property type="term" value="P:protein ubiquitination"/>
    <property type="evidence" value="ECO:0007669"/>
    <property type="project" value="TreeGrafter"/>
</dbReference>
<evidence type="ECO:0000256" key="2">
    <source>
        <dbReference type="ARBA" id="ARBA00022771"/>
    </source>
</evidence>
<dbReference type="PROSITE" id="PS00518">
    <property type="entry name" value="ZF_RING_1"/>
    <property type="match status" value="1"/>
</dbReference>
<dbReference type="InterPro" id="IPR013083">
    <property type="entry name" value="Znf_RING/FYVE/PHD"/>
</dbReference>
<evidence type="ECO:0000313" key="8">
    <source>
        <dbReference type="WBParaSite" id="Csp11.Scaffold629.g11049.t1"/>
    </source>
</evidence>
<keyword evidence="1" id="KW-0479">Metal-binding</keyword>
<dbReference type="GO" id="GO:0061630">
    <property type="term" value="F:ubiquitin protein ligase activity"/>
    <property type="evidence" value="ECO:0007669"/>
    <property type="project" value="TreeGrafter"/>
</dbReference>
<organism evidence="7 8">
    <name type="scientific">Caenorhabditis tropicalis</name>
    <dbReference type="NCBI Taxonomy" id="1561998"/>
    <lineage>
        <taxon>Eukaryota</taxon>
        <taxon>Metazoa</taxon>
        <taxon>Ecdysozoa</taxon>
        <taxon>Nematoda</taxon>
        <taxon>Chromadorea</taxon>
        <taxon>Rhabditida</taxon>
        <taxon>Rhabditina</taxon>
        <taxon>Rhabditomorpha</taxon>
        <taxon>Rhabditoidea</taxon>
        <taxon>Rhabditidae</taxon>
        <taxon>Peloderinae</taxon>
        <taxon>Caenorhabditis</taxon>
    </lineage>
</organism>
<evidence type="ECO:0000256" key="1">
    <source>
        <dbReference type="ARBA" id="ARBA00022723"/>
    </source>
</evidence>
<dbReference type="InterPro" id="IPR001841">
    <property type="entry name" value="Znf_RING"/>
</dbReference>
<dbReference type="InterPro" id="IPR051435">
    <property type="entry name" value="RING_finger_E3_ubiq-ligases"/>
</dbReference>
<dbReference type="SUPFAM" id="SSF57850">
    <property type="entry name" value="RING/U-box"/>
    <property type="match status" value="1"/>
</dbReference>
<sequence length="152" mass="16882">MSSTPIDAASIVKQLAEAREKKAMLEDKIKQTQLLINDKMNAIAQIDAKQQKMECAVCLQPFNATRRSPILLHCGHSFCGECIASIVTAKGKNTPLVPSFSHVRRAAIQTRASRTHSGSSNSTNPFTQITVVNDIFIIPRRRELLPELTRLR</sequence>
<dbReference type="InterPro" id="IPR017907">
    <property type="entry name" value="Znf_RING_CS"/>
</dbReference>
<evidence type="ECO:0000256" key="4">
    <source>
        <dbReference type="PROSITE-ProRule" id="PRU00175"/>
    </source>
</evidence>